<evidence type="ECO:0000256" key="2">
    <source>
        <dbReference type="SAM" id="Phobius"/>
    </source>
</evidence>
<dbReference type="PROSITE" id="PS51257">
    <property type="entry name" value="PROKAR_LIPOPROTEIN"/>
    <property type="match status" value="1"/>
</dbReference>
<evidence type="ECO:0000313" key="3">
    <source>
        <dbReference type="EMBL" id="BAQ46963.1"/>
    </source>
</evidence>
<keyword evidence="2" id="KW-0472">Membrane</keyword>
<dbReference type="AlphaFoldDB" id="A0A0C6FEE3"/>
<accession>A0A0C6FEE3</accession>
<protein>
    <submittedName>
        <fullName evidence="3">Uncharacterized protein</fullName>
    </submittedName>
</protein>
<proteinExistence type="predicted"/>
<feature type="transmembrane region" description="Helical" evidence="2">
    <location>
        <begin position="56"/>
        <end position="83"/>
    </location>
</feature>
<reference evidence="4" key="2">
    <citation type="submission" date="2015-01" db="EMBL/GenBank/DDBJ databases">
        <title>Complete genome sequence of Methylobacterium aquaticum strain 22A.</title>
        <authorList>
            <person name="Tani A."/>
            <person name="Ogura Y."/>
            <person name="Hayashi T."/>
        </authorList>
    </citation>
    <scope>NUCLEOTIDE SEQUENCE [LARGE SCALE GENOMIC DNA]</scope>
    <source>
        <strain evidence="4">MA-22A</strain>
    </source>
</reference>
<reference evidence="3 4" key="1">
    <citation type="journal article" date="2015" name="Genome Announc.">
        <title>Complete Genome Sequence of Methylobacterium aquaticum Strain 22A, Isolated from Racomitrium japonicum Moss.</title>
        <authorList>
            <person name="Tani A."/>
            <person name="Ogura Y."/>
            <person name="Hayashi T."/>
            <person name="Kimbara K."/>
        </authorList>
    </citation>
    <scope>NUCLEOTIDE SEQUENCE [LARGE SCALE GENOMIC DNA]</scope>
    <source>
        <strain evidence="3 4">MA-22A</strain>
    </source>
</reference>
<dbReference type="STRING" id="270351.Maq22A_c19495"/>
<name>A0A0C6FEE3_9HYPH</name>
<feature type="transmembrane region" description="Helical" evidence="2">
    <location>
        <begin position="137"/>
        <end position="159"/>
    </location>
</feature>
<organism evidence="3 4">
    <name type="scientific">Methylobacterium aquaticum</name>
    <dbReference type="NCBI Taxonomy" id="270351"/>
    <lineage>
        <taxon>Bacteria</taxon>
        <taxon>Pseudomonadati</taxon>
        <taxon>Pseudomonadota</taxon>
        <taxon>Alphaproteobacteria</taxon>
        <taxon>Hyphomicrobiales</taxon>
        <taxon>Methylobacteriaceae</taxon>
        <taxon>Methylobacterium</taxon>
    </lineage>
</organism>
<gene>
    <name evidence="3" type="ORF">Maq22A_c19495</name>
</gene>
<feature type="compositionally biased region" description="Pro residues" evidence="1">
    <location>
        <begin position="285"/>
        <end position="319"/>
    </location>
</feature>
<feature type="transmembrane region" description="Helical" evidence="2">
    <location>
        <begin position="213"/>
        <end position="233"/>
    </location>
</feature>
<sequence length="345" mass="35968">MDRAAGRPHRTGRRGQALGVLSLAVLSLAGCVLLGGAALAGPLAVPLPAPFPPVRVLTLLVGLHLIGLSFGLGGATMLDFWILRWMRWGSLPPEIARIFLFVSKVVTVGLGLLWLSGLGFLAVYAVESPEKLANPKLWAKLVVVLALTVNGLLIHAVVLPGVLRDLSRPMLDGVSGVRTGIFLVSGAVSGVSWYAAFALGLMRELNGVVPTGLLLSLWLAGVLAASLAAYFYWLHLREWTLRHGARPARAGAPAGQAAEPPAGAVPMQDLSLQDLSPQDLSLQDLPPPAPEPAVPDVPPAAPPADVPAALPPVVAPPAGPARIPQDRILALSPSVPARARPSRRA</sequence>
<dbReference type="PATRIC" id="fig|270351.10.peg.3759"/>
<dbReference type="EMBL" id="AP014704">
    <property type="protein sequence ID" value="BAQ46963.1"/>
    <property type="molecule type" value="Genomic_DNA"/>
</dbReference>
<feature type="region of interest" description="Disordered" evidence="1">
    <location>
        <begin position="278"/>
        <end position="345"/>
    </location>
</feature>
<evidence type="ECO:0000256" key="1">
    <source>
        <dbReference type="SAM" id="MobiDB-lite"/>
    </source>
</evidence>
<keyword evidence="2" id="KW-1133">Transmembrane helix</keyword>
<keyword evidence="2" id="KW-0812">Transmembrane</keyword>
<dbReference type="KEGG" id="maqu:Maq22A_c19495"/>
<feature type="transmembrane region" description="Helical" evidence="2">
    <location>
        <begin position="95"/>
        <end position="125"/>
    </location>
</feature>
<dbReference type="Proteomes" id="UP000061432">
    <property type="component" value="Chromosome"/>
</dbReference>
<feature type="transmembrane region" description="Helical" evidence="2">
    <location>
        <begin position="180"/>
        <end position="201"/>
    </location>
</feature>
<evidence type="ECO:0000313" key="4">
    <source>
        <dbReference type="Proteomes" id="UP000061432"/>
    </source>
</evidence>